<dbReference type="InterPro" id="IPR025986">
    <property type="entry name" value="RPAP3-like_C"/>
</dbReference>
<keyword evidence="9" id="KW-0966">Cell projection</keyword>
<dbReference type="PANTHER" id="PTHR28572:SF1">
    <property type="entry name" value="COILED-COIL DOMAIN-CONTAINING PROTEIN 103"/>
    <property type="match status" value="1"/>
</dbReference>
<protein>
    <submittedName>
        <fullName evidence="13">Oidioi.mRNA.OKI2018_I69.XSR.g16681.t1.cds</fullName>
    </submittedName>
</protein>
<keyword evidence="7" id="KW-0282">Flagellum</keyword>
<organism evidence="13 14">
    <name type="scientific">Oikopleura dioica</name>
    <name type="common">Tunicate</name>
    <dbReference type="NCBI Taxonomy" id="34765"/>
    <lineage>
        <taxon>Eukaryota</taxon>
        <taxon>Metazoa</taxon>
        <taxon>Chordata</taxon>
        <taxon>Tunicata</taxon>
        <taxon>Appendicularia</taxon>
        <taxon>Copelata</taxon>
        <taxon>Oikopleuridae</taxon>
        <taxon>Oikopleura</taxon>
    </lineage>
</organism>
<keyword evidence="14" id="KW-1185">Reference proteome</keyword>
<reference evidence="13 14" key="1">
    <citation type="submission" date="2021-04" db="EMBL/GenBank/DDBJ databases">
        <authorList>
            <person name="Bliznina A."/>
        </authorList>
    </citation>
    <scope>NUCLEOTIDE SEQUENCE [LARGE SCALE GENOMIC DNA]</scope>
</reference>
<evidence type="ECO:0000256" key="6">
    <source>
        <dbReference type="ARBA" id="ARBA00022794"/>
    </source>
</evidence>
<feature type="domain" description="Dynein attachment factor N-terminal" evidence="12">
    <location>
        <begin position="17"/>
        <end position="67"/>
    </location>
</feature>
<proteinExistence type="inferred from homology"/>
<evidence type="ECO:0000259" key="11">
    <source>
        <dbReference type="Pfam" id="PF13877"/>
    </source>
</evidence>
<evidence type="ECO:0000256" key="4">
    <source>
        <dbReference type="ARBA" id="ARBA00011738"/>
    </source>
</evidence>
<evidence type="ECO:0000256" key="3">
    <source>
        <dbReference type="ARBA" id="ARBA00004496"/>
    </source>
</evidence>
<name>A0ABN7SN94_OIKDI</name>
<keyword evidence="8" id="KW-0969">Cilium</keyword>
<evidence type="ECO:0000313" key="13">
    <source>
        <dbReference type="EMBL" id="CAG5099778.1"/>
    </source>
</evidence>
<evidence type="ECO:0000256" key="8">
    <source>
        <dbReference type="ARBA" id="ARBA00023069"/>
    </source>
</evidence>
<comment type="similarity">
    <text evidence="10">Belongs to the DNAAF19/PR46b family.</text>
</comment>
<dbReference type="InterPro" id="IPR031733">
    <property type="entry name" value="Dynein_attach_N"/>
</dbReference>
<accession>A0ABN7SN94</accession>
<comment type="function">
    <text evidence="1">Dynein-attachment factor required for cilia motility.</text>
</comment>
<dbReference type="PANTHER" id="PTHR28572">
    <property type="entry name" value="COILED-COIL DOMAIN-CONTAINING PROTEIN 103"/>
    <property type="match status" value="1"/>
</dbReference>
<dbReference type="EMBL" id="OU015569">
    <property type="protein sequence ID" value="CAG5099778.1"/>
    <property type="molecule type" value="Genomic_DNA"/>
</dbReference>
<comment type="subcellular location">
    <subcellularLocation>
        <location evidence="2">Cell projection</location>
        <location evidence="2">Cilium</location>
        <location evidence="2">Flagellum</location>
    </subcellularLocation>
    <subcellularLocation>
        <location evidence="3">Cytoplasm</location>
    </subcellularLocation>
</comment>
<sequence length="198" mass="22484">MVWKRLKPDVNEILGAIEELIAKEDRYQLENSAKFRAVDQRVATYDEFKGIVDGSHLRALDRKEQVDSILAPNKHCWNPVAAALDREIETIQKAIELDFEVEAISTYSQFKTSWRRAQANQATRQAILLKLNDAVIFKDSCEPLDEICDCLASINQKEERVKAILASLQKSREFSLACAFLDAKSKATLDNLIGKHFS</sequence>
<evidence type="ECO:0000259" key="12">
    <source>
        <dbReference type="Pfam" id="PF15867"/>
    </source>
</evidence>
<dbReference type="Pfam" id="PF13877">
    <property type="entry name" value="RPAP3_C"/>
    <property type="match status" value="1"/>
</dbReference>
<evidence type="ECO:0000256" key="1">
    <source>
        <dbReference type="ARBA" id="ARBA00004048"/>
    </source>
</evidence>
<evidence type="ECO:0000256" key="7">
    <source>
        <dbReference type="ARBA" id="ARBA00022846"/>
    </source>
</evidence>
<evidence type="ECO:0000256" key="5">
    <source>
        <dbReference type="ARBA" id="ARBA00022490"/>
    </source>
</evidence>
<evidence type="ECO:0000256" key="2">
    <source>
        <dbReference type="ARBA" id="ARBA00004230"/>
    </source>
</evidence>
<keyword evidence="6" id="KW-0970">Cilium biogenesis/degradation</keyword>
<feature type="domain" description="RNA-polymerase II-associated protein 3-like C-terminal" evidence="11">
    <location>
        <begin position="105"/>
        <end position="186"/>
    </location>
</feature>
<evidence type="ECO:0000256" key="10">
    <source>
        <dbReference type="ARBA" id="ARBA00049986"/>
    </source>
</evidence>
<evidence type="ECO:0000256" key="9">
    <source>
        <dbReference type="ARBA" id="ARBA00023273"/>
    </source>
</evidence>
<dbReference type="InterPro" id="IPR042422">
    <property type="entry name" value="CC103"/>
</dbReference>
<evidence type="ECO:0000313" key="14">
    <source>
        <dbReference type="Proteomes" id="UP001158576"/>
    </source>
</evidence>
<gene>
    <name evidence="13" type="ORF">OKIOD_LOCUS8239</name>
</gene>
<dbReference type="Proteomes" id="UP001158576">
    <property type="component" value="Chromosome XSR"/>
</dbReference>
<dbReference type="Pfam" id="PF15867">
    <property type="entry name" value="Dynein_attach_N"/>
    <property type="match status" value="1"/>
</dbReference>
<comment type="subunit">
    <text evidence="4">Homodimer.</text>
</comment>
<keyword evidence="5" id="KW-0963">Cytoplasm</keyword>